<dbReference type="PROSITE" id="PS51257">
    <property type="entry name" value="PROKAR_LIPOPROTEIN"/>
    <property type="match status" value="1"/>
</dbReference>
<keyword evidence="1" id="KW-0812">Transmembrane</keyword>
<accession>A0A1H4GH82</accession>
<evidence type="ECO:0000313" key="3">
    <source>
        <dbReference type="Proteomes" id="UP000198703"/>
    </source>
</evidence>
<dbReference type="EMBL" id="FNQM01000074">
    <property type="protein sequence ID" value="SEB08959.1"/>
    <property type="molecule type" value="Genomic_DNA"/>
</dbReference>
<keyword evidence="1" id="KW-1133">Transmembrane helix</keyword>
<sequence length="559" mass="57916">MKYSHLPLWIAASGCACVLHLSSGDSARAATFRFVEIGTTTDLRRSNVSISQAGSVTFSADDGGAVSIVVGDGDTTRTVASTGTVFSELGIVGATISDNGEHVAFIASRQGRTGVYRVDRNGGVTIIAEDDQVIAGEEVLGFDCVKGCGVSNSGQVGFSALFRGADFGLRRIDAWGEGGPVTVLQTRLLQFSETLQLNDADAKVVQISTREIAGAVGTGVLGGPFVTVPAPTVIRDYSVNDQLAVAFTTADTNPREVVLRKFGSGQPDQIIASSVGPWDQFGLVSLSDNDLVVFEALLDVDPPSQDSFANIAIGDDPVADLVIRRGDVLDGRTVQFVELPSENAINDLGSVAFVAGLSGGGDASTETVVLRADRFKTLPGPIKRKAQLSTADALGVSLLQNVVSPATDADLMFSLDWLSGDGLLEVLFGGRLLGAFSAADAGAVALLGLTFDTAPGVLSPLEFRLSGGPGVTIALDDILFAGLFNGDFETGYLDGWTVDHSAGGVAFLNGRGALATTPAPVPLPAASGLMFAAFGALACITRRRRGRAPYRLSARPEKG</sequence>
<protein>
    <submittedName>
        <fullName evidence="2">VPLPA-CTERM protein sorting domain-containing protein</fullName>
    </submittedName>
</protein>
<feature type="transmembrane region" description="Helical" evidence="1">
    <location>
        <begin position="521"/>
        <end position="541"/>
    </location>
</feature>
<keyword evidence="3" id="KW-1185">Reference proteome</keyword>
<keyword evidence="1" id="KW-0472">Membrane</keyword>
<evidence type="ECO:0000313" key="2">
    <source>
        <dbReference type="EMBL" id="SEB08959.1"/>
    </source>
</evidence>
<gene>
    <name evidence="2" type="ORF">SAMN05444370_1741</name>
</gene>
<dbReference type="AlphaFoldDB" id="A0A1H4GH82"/>
<evidence type="ECO:0000256" key="1">
    <source>
        <dbReference type="SAM" id="Phobius"/>
    </source>
</evidence>
<proteinExistence type="predicted"/>
<organism evidence="2 3">
    <name type="scientific">Rubrimonas cliftonensis</name>
    <dbReference type="NCBI Taxonomy" id="89524"/>
    <lineage>
        <taxon>Bacteria</taxon>
        <taxon>Pseudomonadati</taxon>
        <taxon>Pseudomonadota</taxon>
        <taxon>Alphaproteobacteria</taxon>
        <taxon>Rhodobacterales</taxon>
        <taxon>Paracoccaceae</taxon>
        <taxon>Rubrimonas</taxon>
    </lineage>
</organism>
<dbReference type="SUPFAM" id="SSF82171">
    <property type="entry name" value="DPP6 N-terminal domain-like"/>
    <property type="match status" value="1"/>
</dbReference>
<reference evidence="2 3" key="1">
    <citation type="submission" date="2016-10" db="EMBL/GenBank/DDBJ databases">
        <authorList>
            <person name="de Groot N.N."/>
        </authorList>
    </citation>
    <scope>NUCLEOTIDE SEQUENCE [LARGE SCALE GENOMIC DNA]</scope>
    <source>
        <strain evidence="2 3">DSM 15345</strain>
    </source>
</reference>
<dbReference type="Proteomes" id="UP000198703">
    <property type="component" value="Unassembled WGS sequence"/>
</dbReference>
<name>A0A1H4GH82_9RHOB</name>